<dbReference type="InterPro" id="IPR058163">
    <property type="entry name" value="LysR-type_TF_proteobact-type"/>
</dbReference>
<comment type="similarity">
    <text evidence="1">Belongs to the LysR transcriptional regulatory family.</text>
</comment>
<dbReference type="Proteomes" id="UP000064137">
    <property type="component" value="Chromosome"/>
</dbReference>
<dbReference type="PROSITE" id="PS50931">
    <property type="entry name" value="HTH_LYSR"/>
    <property type="match status" value="1"/>
</dbReference>
<accession>A0A0U4PCS5</accession>
<gene>
    <name evidence="6" type="ORF">APT59_21050</name>
</gene>
<keyword evidence="3" id="KW-0238">DNA-binding</keyword>
<dbReference type="FunFam" id="1.10.10.10:FF:000001">
    <property type="entry name" value="LysR family transcriptional regulator"/>
    <property type="match status" value="1"/>
</dbReference>
<dbReference type="AlphaFoldDB" id="A0A0U4PCS5"/>
<reference evidence="6 7" key="1">
    <citation type="submission" date="2016-01" db="EMBL/GenBank/DDBJ databases">
        <title>Annotation of Pseudomonas oryzihabitans USDA-ARS-USMARC-56511.</title>
        <authorList>
            <person name="Harhay G.P."/>
            <person name="Harhay D.M."/>
            <person name="Smith T.P.L."/>
            <person name="Bono J.L."/>
            <person name="Heaton M.P."/>
            <person name="Clawson M.L."/>
            <person name="Chitko-Mckown C.G."/>
            <person name="Capik S.F."/>
            <person name="DeDonder K.D."/>
            <person name="Apley M.D."/>
            <person name="Lubbers B.V."/>
            <person name="White B.J."/>
            <person name="Larson R.L."/>
        </authorList>
    </citation>
    <scope>NUCLEOTIDE SEQUENCE [LARGE SCALE GENOMIC DNA]</scope>
    <source>
        <strain evidence="6 7">USDA-ARS-USMARC-56511</strain>
    </source>
</reference>
<evidence type="ECO:0000256" key="2">
    <source>
        <dbReference type="ARBA" id="ARBA00023015"/>
    </source>
</evidence>
<dbReference type="PANTHER" id="PTHR30537:SF5">
    <property type="entry name" value="HTH-TYPE TRANSCRIPTIONAL ACTIVATOR TTDR-RELATED"/>
    <property type="match status" value="1"/>
</dbReference>
<evidence type="ECO:0000313" key="7">
    <source>
        <dbReference type="Proteomes" id="UP000064137"/>
    </source>
</evidence>
<dbReference type="CDD" id="cd08422">
    <property type="entry name" value="PBP2_CrgA_like"/>
    <property type="match status" value="1"/>
</dbReference>
<dbReference type="Pfam" id="PF03466">
    <property type="entry name" value="LysR_substrate"/>
    <property type="match status" value="1"/>
</dbReference>
<dbReference type="Gene3D" id="1.10.10.10">
    <property type="entry name" value="Winged helix-like DNA-binding domain superfamily/Winged helix DNA-binding domain"/>
    <property type="match status" value="1"/>
</dbReference>
<dbReference type="EMBL" id="CP013987">
    <property type="protein sequence ID" value="ALZ86575.1"/>
    <property type="molecule type" value="Genomic_DNA"/>
</dbReference>
<protein>
    <submittedName>
        <fullName evidence="6">LysR family transcriptional regulator</fullName>
    </submittedName>
</protein>
<keyword evidence="4" id="KW-0804">Transcription</keyword>
<dbReference type="GO" id="GO:0006351">
    <property type="term" value="P:DNA-templated transcription"/>
    <property type="evidence" value="ECO:0007669"/>
    <property type="project" value="TreeGrafter"/>
</dbReference>
<organism evidence="6 7">
    <name type="scientific">Pseudomonas oryzihabitans</name>
    <dbReference type="NCBI Taxonomy" id="47885"/>
    <lineage>
        <taxon>Bacteria</taxon>
        <taxon>Pseudomonadati</taxon>
        <taxon>Pseudomonadota</taxon>
        <taxon>Gammaproteobacteria</taxon>
        <taxon>Pseudomonadales</taxon>
        <taxon>Pseudomonadaceae</taxon>
        <taxon>Pseudomonas</taxon>
    </lineage>
</organism>
<evidence type="ECO:0000256" key="1">
    <source>
        <dbReference type="ARBA" id="ARBA00009437"/>
    </source>
</evidence>
<dbReference type="KEGG" id="por:APT59_21050"/>
<dbReference type="Pfam" id="PF00126">
    <property type="entry name" value="HTH_1"/>
    <property type="match status" value="1"/>
</dbReference>
<dbReference type="SUPFAM" id="SSF46785">
    <property type="entry name" value="Winged helix' DNA-binding domain"/>
    <property type="match status" value="1"/>
</dbReference>
<evidence type="ECO:0000313" key="6">
    <source>
        <dbReference type="EMBL" id="ALZ86575.1"/>
    </source>
</evidence>
<dbReference type="SUPFAM" id="SSF53850">
    <property type="entry name" value="Periplasmic binding protein-like II"/>
    <property type="match status" value="1"/>
</dbReference>
<dbReference type="InterPro" id="IPR036388">
    <property type="entry name" value="WH-like_DNA-bd_sf"/>
</dbReference>
<dbReference type="GO" id="GO:0003700">
    <property type="term" value="F:DNA-binding transcription factor activity"/>
    <property type="evidence" value="ECO:0007669"/>
    <property type="project" value="InterPro"/>
</dbReference>
<dbReference type="Gene3D" id="3.40.190.290">
    <property type="match status" value="1"/>
</dbReference>
<keyword evidence="2" id="KW-0805">Transcription regulation</keyword>
<dbReference type="InterPro" id="IPR005119">
    <property type="entry name" value="LysR_subst-bd"/>
</dbReference>
<sequence>MDIFQGMRIFVRVVDLGSLTAAAHTLDLSTAQVSRLLAELESHLQTRLLHRTTRRLALTEAGERYLERCRRILQDVGEAEAEASGAHLKPHGHLRLHSMTGLGTQLLAPLVSRFCARYPHVEIVMTLSQNHPALLEDGHDIAITLDTELADSDFVAQRLGGVYSVVCAAPSYLAQRPAPKVPAELAEHDCLRLMDPNFSERWVFAGPEGELQVAPRYVFQVNVAEALASVARQGMGICLLPSYIAVNYLRDGSLVRLLPNFRLRERNIHALYPSRRFLDAKIKTWIDFLKEELPERLQVENLVLEDQRYWAKD</sequence>
<name>A0A0U4PCS5_9PSED</name>
<proteinExistence type="inferred from homology"/>
<evidence type="ECO:0000259" key="5">
    <source>
        <dbReference type="PROSITE" id="PS50931"/>
    </source>
</evidence>
<feature type="domain" description="HTH lysR-type" evidence="5">
    <location>
        <begin position="1"/>
        <end position="59"/>
    </location>
</feature>
<evidence type="ECO:0000256" key="4">
    <source>
        <dbReference type="ARBA" id="ARBA00023163"/>
    </source>
</evidence>
<dbReference type="InterPro" id="IPR036390">
    <property type="entry name" value="WH_DNA-bd_sf"/>
</dbReference>
<dbReference type="PANTHER" id="PTHR30537">
    <property type="entry name" value="HTH-TYPE TRANSCRIPTIONAL REGULATOR"/>
    <property type="match status" value="1"/>
</dbReference>
<dbReference type="GO" id="GO:0043565">
    <property type="term" value="F:sequence-specific DNA binding"/>
    <property type="evidence" value="ECO:0007669"/>
    <property type="project" value="TreeGrafter"/>
</dbReference>
<dbReference type="InterPro" id="IPR000847">
    <property type="entry name" value="LysR_HTH_N"/>
</dbReference>
<dbReference type="RefSeq" id="WP_059316623.1">
    <property type="nucleotide sequence ID" value="NZ_CP013987.1"/>
</dbReference>
<evidence type="ECO:0000256" key="3">
    <source>
        <dbReference type="ARBA" id="ARBA00023125"/>
    </source>
</evidence>